<dbReference type="Pfam" id="PF00717">
    <property type="entry name" value="Peptidase_S24"/>
    <property type="match status" value="1"/>
</dbReference>
<proteinExistence type="predicted"/>
<dbReference type="EMBL" id="JRMB01000001">
    <property type="protein sequence ID" value="KGF65581.1"/>
    <property type="molecule type" value="Genomic_DNA"/>
</dbReference>
<dbReference type="PANTHER" id="PTHR40661:SF3">
    <property type="entry name" value="FELS-1 PROPHAGE TRANSCRIPTIONAL REGULATOR"/>
    <property type="match status" value="1"/>
</dbReference>
<dbReference type="InterPro" id="IPR036286">
    <property type="entry name" value="LexA/Signal_pep-like_sf"/>
</dbReference>
<dbReference type="RefSeq" id="WP_037010814.1">
    <property type="nucleotide sequence ID" value="NZ_JRMB01000001.1"/>
</dbReference>
<evidence type="ECO:0000259" key="4">
    <source>
        <dbReference type="Pfam" id="PF00717"/>
    </source>
</evidence>
<feature type="domain" description="Peptidase S24/S26A/S26B/S26C" evidence="4">
    <location>
        <begin position="157"/>
        <end position="274"/>
    </location>
</feature>
<protein>
    <recommendedName>
        <fullName evidence="4">Peptidase S24/S26A/S26B/S26C domain-containing protein</fullName>
    </recommendedName>
</protein>
<dbReference type="InterPro" id="IPR039418">
    <property type="entry name" value="LexA-like"/>
</dbReference>
<accession>A0A9X0JK67</accession>
<comment type="caution">
    <text evidence="5">The sequence shown here is derived from an EMBL/GenBank/DDBJ whole genome shotgun (WGS) entry which is preliminary data.</text>
</comment>
<dbReference type="PANTHER" id="PTHR40661">
    <property type="match status" value="1"/>
</dbReference>
<dbReference type="Gene3D" id="2.10.109.10">
    <property type="entry name" value="Umud Fragment, subunit A"/>
    <property type="match status" value="1"/>
</dbReference>
<reference evidence="5 6" key="1">
    <citation type="submission" date="2014-09" db="EMBL/GenBank/DDBJ databases">
        <title>Genome sequence of Pseudomonas lutea strain DSM 17257T.</title>
        <authorList>
            <person name="Kwak Y."/>
            <person name="Shin J.-H."/>
        </authorList>
    </citation>
    <scope>NUCLEOTIDE SEQUENCE [LARGE SCALE GENOMIC DNA]</scope>
    <source>
        <strain evidence="5 6">DSM 17257</strain>
    </source>
</reference>
<keyword evidence="3" id="KW-0804">Transcription</keyword>
<organism evidence="5 6">
    <name type="scientific">Pseudomonas lutea</name>
    <dbReference type="NCBI Taxonomy" id="243924"/>
    <lineage>
        <taxon>Bacteria</taxon>
        <taxon>Pseudomonadati</taxon>
        <taxon>Pseudomonadota</taxon>
        <taxon>Gammaproteobacteria</taxon>
        <taxon>Pseudomonadales</taxon>
        <taxon>Pseudomonadaceae</taxon>
        <taxon>Pseudomonas</taxon>
    </lineage>
</organism>
<dbReference type="OrthoDB" id="9791537at2"/>
<dbReference type="SUPFAM" id="SSF51306">
    <property type="entry name" value="LexA/Signal peptidase"/>
    <property type="match status" value="1"/>
</dbReference>
<keyword evidence="2" id="KW-0238">DNA-binding</keyword>
<dbReference type="CDD" id="cd06529">
    <property type="entry name" value="S24_LexA-like"/>
    <property type="match status" value="1"/>
</dbReference>
<evidence type="ECO:0000256" key="2">
    <source>
        <dbReference type="ARBA" id="ARBA00023125"/>
    </source>
</evidence>
<dbReference type="Proteomes" id="UP000029719">
    <property type="component" value="Unassembled WGS sequence"/>
</dbReference>
<evidence type="ECO:0000313" key="5">
    <source>
        <dbReference type="EMBL" id="KGF65581.1"/>
    </source>
</evidence>
<sequence length="283" mass="31408">MDIYAIRKQQLINLIGNQKKGACAERWGMAPAHLSQILSDKTAKNLGDDVARRIEAVEGLPRGWFDALGDAGAGALAPQTQAPSQAGDEIQNSTAADLVKKMLAKVKGLSLEARDRIVAAAEEPDERSSSILPGNFSSLRPTNEEIVIRQYDIRAAMGHGQVPPDYTEVVRNLVVREEILREKGVSYTSKTALAMISGWGQSMEGTINDKDLVIVDKGVQDFIGDGIYVLTWHQELYIKRVMRLDEENYRLISDNQHYENQTARIDDVTIHAKVLLIWNARKA</sequence>
<evidence type="ECO:0000313" key="6">
    <source>
        <dbReference type="Proteomes" id="UP000029719"/>
    </source>
</evidence>
<evidence type="ECO:0000256" key="3">
    <source>
        <dbReference type="ARBA" id="ARBA00023163"/>
    </source>
</evidence>
<gene>
    <name evidence="5" type="ORF">LT42_06565</name>
</gene>
<evidence type="ECO:0000256" key="1">
    <source>
        <dbReference type="ARBA" id="ARBA00023015"/>
    </source>
</evidence>
<keyword evidence="1" id="KW-0805">Transcription regulation</keyword>
<name>A0A9X0JK67_9PSED</name>
<dbReference type="AlphaFoldDB" id="A0A9X0JK67"/>
<dbReference type="GO" id="GO:0003677">
    <property type="term" value="F:DNA binding"/>
    <property type="evidence" value="ECO:0007669"/>
    <property type="project" value="UniProtKB-KW"/>
</dbReference>
<dbReference type="InterPro" id="IPR015927">
    <property type="entry name" value="Peptidase_S24_S26A/B/C"/>
</dbReference>